<keyword evidence="7" id="KW-0496">Mitochondrion</keyword>
<feature type="transmembrane region" description="Helical" evidence="11">
    <location>
        <begin position="252"/>
        <end position="273"/>
    </location>
</feature>
<dbReference type="PROSITE" id="PS50920">
    <property type="entry name" value="SOLCAR"/>
    <property type="match status" value="3"/>
</dbReference>
<protein>
    <submittedName>
        <fullName evidence="12">Uncharacterized protein</fullName>
    </submittedName>
</protein>
<dbReference type="EMBL" id="JAUJFL010000005">
    <property type="protein sequence ID" value="KAK2602106.1"/>
    <property type="molecule type" value="Genomic_DNA"/>
</dbReference>
<dbReference type="Proteomes" id="UP001265746">
    <property type="component" value="Unassembled WGS sequence"/>
</dbReference>
<evidence type="ECO:0000256" key="5">
    <source>
        <dbReference type="ARBA" id="ARBA00022792"/>
    </source>
</evidence>
<keyword evidence="6 11" id="KW-1133">Transmembrane helix</keyword>
<evidence type="ECO:0000313" key="13">
    <source>
        <dbReference type="Proteomes" id="UP001265746"/>
    </source>
</evidence>
<proteinExistence type="inferred from homology"/>
<evidence type="ECO:0000256" key="2">
    <source>
        <dbReference type="ARBA" id="ARBA00022448"/>
    </source>
</evidence>
<keyword evidence="5" id="KW-0999">Mitochondrion inner membrane</keyword>
<evidence type="ECO:0000256" key="1">
    <source>
        <dbReference type="ARBA" id="ARBA00004448"/>
    </source>
</evidence>
<keyword evidence="4" id="KW-0677">Repeat</keyword>
<evidence type="ECO:0000256" key="3">
    <source>
        <dbReference type="ARBA" id="ARBA00022692"/>
    </source>
</evidence>
<evidence type="ECO:0000256" key="4">
    <source>
        <dbReference type="ARBA" id="ARBA00022737"/>
    </source>
</evidence>
<feature type="transmembrane region" description="Helical" evidence="11">
    <location>
        <begin position="97"/>
        <end position="116"/>
    </location>
</feature>
<evidence type="ECO:0000256" key="7">
    <source>
        <dbReference type="ARBA" id="ARBA00023128"/>
    </source>
</evidence>
<feature type="repeat" description="Solcar" evidence="9">
    <location>
        <begin position="26"/>
        <end position="126"/>
    </location>
</feature>
<organism evidence="12 13">
    <name type="scientific">Phomopsis amygdali</name>
    <name type="common">Fusicoccum amygdali</name>
    <dbReference type="NCBI Taxonomy" id="1214568"/>
    <lineage>
        <taxon>Eukaryota</taxon>
        <taxon>Fungi</taxon>
        <taxon>Dikarya</taxon>
        <taxon>Ascomycota</taxon>
        <taxon>Pezizomycotina</taxon>
        <taxon>Sordariomycetes</taxon>
        <taxon>Sordariomycetidae</taxon>
        <taxon>Diaporthales</taxon>
        <taxon>Diaporthaceae</taxon>
        <taxon>Diaporthe</taxon>
    </lineage>
</organism>
<comment type="caution">
    <text evidence="12">The sequence shown here is derived from an EMBL/GenBank/DDBJ whole genome shotgun (WGS) entry which is preliminary data.</text>
</comment>
<dbReference type="PRINTS" id="PR00926">
    <property type="entry name" value="MITOCARRIER"/>
</dbReference>
<accession>A0AAD9W014</accession>
<dbReference type="AlphaFoldDB" id="A0AAD9W014"/>
<keyword evidence="13" id="KW-1185">Reference proteome</keyword>
<dbReference type="SUPFAM" id="SSF103506">
    <property type="entry name" value="Mitochondrial carrier"/>
    <property type="match status" value="1"/>
</dbReference>
<evidence type="ECO:0000256" key="11">
    <source>
        <dbReference type="SAM" id="Phobius"/>
    </source>
</evidence>
<dbReference type="Pfam" id="PF00153">
    <property type="entry name" value="Mito_carr"/>
    <property type="match status" value="3"/>
</dbReference>
<gene>
    <name evidence="12" type="ORF">N8I77_008666</name>
</gene>
<evidence type="ECO:0000256" key="6">
    <source>
        <dbReference type="ARBA" id="ARBA00022989"/>
    </source>
</evidence>
<keyword evidence="2 10" id="KW-0813">Transport</keyword>
<sequence length="373" mass="41546">MASRRLSEDRRRPVLERLARRARRASPAEMNATAGAAGGFVAGLVTCPLDTIKIRLQAQEAYVPTTLSNGRKSCHQRFYKGTLGTARVILREEGFRGIYRGGSLIVLGYLPTWAVWFATYDKSKELLQNTFNSTIAVNFCSSISAGMASTIVTNPIWVLKVRVMSQAHRAKRRCPSNLAEMTTSSYHRPHWYYRSGFDAARKIYRYEGAPAFYAGLAPALVGMFHVGIQFPAYEYLRRKFTGGGMGDPGANWSSILYASILSKMLASSITYPLEVIRTRLQNQRRAMLGPEFLLGVNNFASGQASNILLRPKYRGMVGTFHTVLREEGWRALCAGLGTNILRTVPSAGVTMLTYEYAMQALSSLRNYDSDDTR</sequence>
<feature type="repeat" description="Solcar" evidence="9">
    <location>
        <begin position="133"/>
        <end position="239"/>
    </location>
</feature>
<evidence type="ECO:0000313" key="12">
    <source>
        <dbReference type="EMBL" id="KAK2602106.1"/>
    </source>
</evidence>
<dbReference type="InterPro" id="IPR049562">
    <property type="entry name" value="SLC25A33/36-like"/>
</dbReference>
<keyword evidence="8 9" id="KW-0472">Membrane</keyword>
<comment type="subcellular location">
    <subcellularLocation>
        <location evidence="1">Mitochondrion inner membrane</location>
        <topology evidence="1">Multi-pass membrane protein</topology>
    </subcellularLocation>
</comment>
<evidence type="ECO:0000256" key="9">
    <source>
        <dbReference type="PROSITE-ProRule" id="PRU00282"/>
    </source>
</evidence>
<dbReference type="PANTHER" id="PTHR45829:SF1">
    <property type="entry name" value="CARRIER PROTEIN, PUTATIVE (AFU_ORTHOLOGUE AFUA_4G06780)-RELATED"/>
    <property type="match status" value="1"/>
</dbReference>
<comment type="similarity">
    <text evidence="10">Belongs to the mitochondrial carrier (TC 2.A.29) family.</text>
</comment>
<dbReference type="Gene3D" id="1.50.40.10">
    <property type="entry name" value="Mitochondrial carrier domain"/>
    <property type="match status" value="2"/>
</dbReference>
<feature type="repeat" description="Solcar" evidence="9">
    <location>
        <begin position="250"/>
        <end position="360"/>
    </location>
</feature>
<reference evidence="12" key="1">
    <citation type="submission" date="2023-06" db="EMBL/GenBank/DDBJ databases">
        <authorList>
            <person name="Noh H."/>
        </authorList>
    </citation>
    <scope>NUCLEOTIDE SEQUENCE</scope>
    <source>
        <strain evidence="12">DUCC20226</strain>
    </source>
</reference>
<name>A0AAD9W014_PHOAM</name>
<dbReference type="InterPro" id="IPR002067">
    <property type="entry name" value="MCP"/>
</dbReference>
<dbReference type="InterPro" id="IPR023395">
    <property type="entry name" value="MCP_dom_sf"/>
</dbReference>
<feature type="transmembrane region" description="Helical" evidence="11">
    <location>
        <begin position="211"/>
        <end position="232"/>
    </location>
</feature>
<dbReference type="GO" id="GO:1990519">
    <property type="term" value="P:pyrimidine nucleotide import into mitochondrion"/>
    <property type="evidence" value="ECO:0007669"/>
    <property type="project" value="TreeGrafter"/>
</dbReference>
<dbReference type="GO" id="GO:0015218">
    <property type="term" value="F:pyrimidine nucleotide transmembrane transporter activity"/>
    <property type="evidence" value="ECO:0007669"/>
    <property type="project" value="InterPro"/>
</dbReference>
<dbReference type="InterPro" id="IPR018108">
    <property type="entry name" value="MCP_transmembrane"/>
</dbReference>
<dbReference type="PANTHER" id="PTHR45829">
    <property type="entry name" value="MITOCHONDRIAL CARRIER PROTEIN RIM2"/>
    <property type="match status" value="1"/>
</dbReference>
<keyword evidence="3 9" id="KW-0812">Transmembrane</keyword>
<evidence type="ECO:0000256" key="10">
    <source>
        <dbReference type="RuleBase" id="RU000488"/>
    </source>
</evidence>
<feature type="transmembrane region" description="Helical" evidence="11">
    <location>
        <begin position="136"/>
        <end position="159"/>
    </location>
</feature>
<dbReference type="GO" id="GO:0005743">
    <property type="term" value="C:mitochondrial inner membrane"/>
    <property type="evidence" value="ECO:0007669"/>
    <property type="project" value="UniProtKB-SubCell"/>
</dbReference>
<evidence type="ECO:0000256" key="8">
    <source>
        <dbReference type="ARBA" id="ARBA00023136"/>
    </source>
</evidence>